<protein>
    <submittedName>
        <fullName evidence="2">Carboxymuconolactone decarboxylase family protein</fullName>
    </submittedName>
</protein>
<organism evidence="2 3">
    <name type="scientific">Microbulbifer echini</name>
    <dbReference type="NCBI Taxonomy" id="1529067"/>
    <lineage>
        <taxon>Bacteria</taxon>
        <taxon>Pseudomonadati</taxon>
        <taxon>Pseudomonadota</taxon>
        <taxon>Gammaproteobacteria</taxon>
        <taxon>Cellvibrionales</taxon>
        <taxon>Microbulbiferaceae</taxon>
        <taxon>Microbulbifer</taxon>
    </lineage>
</organism>
<dbReference type="InterPro" id="IPR003779">
    <property type="entry name" value="CMD-like"/>
</dbReference>
<accession>A0ABV4NKD7</accession>
<dbReference type="InterPro" id="IPR004675">
    <property type="entry name" value="AhpD_core"/>
</dbReference>
<dbReference type="PANTHER" id="PTHR35446:SF2">
    <property type="entry name" value="CARBOXYMUCONOLACTONE DECARBOXYLASE-LIKE DOMAIN-CONTAINING PROTEIN"/>
    <property type="match status" value="1"/>
</dbReference>
<dbReference type="Gene3D" id="1.20.1290.10">
    <property type="entry name" value="AhpD-like"/>
    <property type="match status" value="1"/>
</dbReference>
<evidence type="ECO:0000313" key="3">
    <source>
        <dbReference type="Proteomes" id="UP001569414"/>
    </source>
</evidence>
<gene>
    <name evidence="2" type="ORF">ACCI51_04690</name>
</gene>
<dbReference type="Proteomes" id="UP001569414">
    <property type="component" value="Unassembled WGS sequence"/>
</dbReference>
<dbReference type="PANTHER" id="PTHR35446">
    <property type="entry name" value="SI:CH211-175M2.5"/>
    <property type="match status" value="1"/>
</dbReference>
<dbReference type="SUPFAM" id="SSF69118">
    <property type="entry name" value="AhpD-like"/>
    <property type="match status" value="1"/>
</dbReference>
<keyword evidence="3" id="KW-1185">Reference proteome</keyword>
<evidence type="ECO:0000259" key="1">
    <source>
        <dbReference type="Pfam" id="PF02627"/>
    </source>
</evidence>
<dbReference type="InterPro" id="IPR029032">
    <property type="entry name" value="AhpD-like"/>
</dbReference>
<feature type="domain" description="Carboxymuconolactone decarboxylase-like" evidence="1">
    <location>
        <begin position="52"/>
        <end position="122"/>
    </location>
</feature>
<dbReference type="EMBL" id="JBGMEL010000003">
    <property type="protein sequence ID" value="MFA0789832.1"/>
    <property type="molecule type" value="Genomic_DNA"/>
</dbReference>
<dbReference type="RefSeq" id="WP_371842775.1">
    <property type="nucleotide sequence ID" value="NZ_JBGMEL010000003.1"/>
</dbReference>
<sequence length="181" mass="20261">MMSSIPLVETPDSDEASRVFAEIQDELGGIPSLFRIYAHHKELLLANWHKFKALMLHGCLSAQLKEAIGLAVSADNHCDYGIYHHSTSLQMLGVTPDEIMRIRTEPKKVHFSDKEHALFDLARNANKSPDDHRQHLIAEARKLGAGDDELLEALGVMELVMGFNHLAEVLSLVPTRLPHKK</sequence>
<name>A0ABV4NKD7_9GAMM</name>
<reference evidence="2 3" key="1">
    <citation type="submission" date="2024-08" db="EMBL/GenBank/DDBJ databases">
        <authorList>
            <person name="Ishaq N."/>
        </authorList>
    </citation>
    <scope>NUCLEOTIDE SEQUENCE [LARGE SCALE GENOMIC DNA]</scope>
    <source>
        <strain evidence="2 3">JCM 30400</strain>
    </source>
</reference>
<dbReference type="Gene3D" id="1.20.5.810">
    <property type="entry name" value="AhpD-like"/>
    <property type="match status" value="1"/>
</dbReference>
<dbReference type="Pfam" id="PF02627">
    <property type="entry name" value="CMD"/>
    <property type="match status" value="1"/>
</dbReference>
<proteinExistence type="predicted"/>
<comment type="caution">
    <text evidence="2">The sequence shown here is derived from an EMBL/GenBank/DDBJ whole genome shotgun (WGS) entry which is preliminary data.</text>
</comment>
<evidence type="ECO:0000313" key="2">
    <source>
        <dbReference type="EMBL" id="MFA0789832.1"/>
    </source>
</evidence>
<dbReference type="NCBIfam" id="TIGR00778">
    <property type="entry name" value="ahpD_dom"/>
    <property type="match status" value="1"/>
</dbReference>